<protein>
    <recommendedName>
        <fullName evidence="2">DUF5723 domain-containing protein</fullName>
    </recommendedName>
</protein>
<dbReference type="EMBL" id="QPIZ01000016">
    <property type="protein sequence ID" value="RCW32042.1"/>
    <property type="molecule type" value="Genomic_DNA"/>
</dbReference>
<dbReference type="InterPro" id="IPR043781">
    <property type="entry name" value="DUF5723"/>
</dbReference>
<dbReference type="Pfam" id="PF18990">
    <property type="entry name" value="DUF5723"/>
    <property type="match status" value="1"/>
</dbReference>
<evidence type="ECO:0000259" key="2">
    <source>
        <dbReference type="Pfam" id="PF18990"/>
    </source>
</evidence>
<reference evidence="3 4" key="1">
    <citation type="submission" date="2018-07" db="EMBL/GenBank/DDBJ databases">
        <title>Freshwater and sediment microbial communities from various areas in North America, analyzing microbe dynamics in response to fracking.</title>
        <authorList>
            <person name="Lamendella R."/>
        </authorList>
    </citation>
    <scope>NUCLEOTIDE SEQUENCE [LARGE SCALE GENOMIC DNA]</scope>
    <source>
        <strain evidence="3 4">160A</strain>
    </source>
</reference>
<feature type="chain" id="PRO_5017074662" description="DUF5723 domain-containing protein" evidence="1">
    <location>
        <begin position="23"/>
        <end position="477"/>
    </location>
</feature>
<dbReference type="AlphaFoldDB" id="A0A368UTD4"/>
<feature type="domain" description="DUF5723" evidence="2">
    <location>
        <begin position="42"/>
        <end position="427"/>
    </location>
</feature>
<evidence type="ECO:0000313" key="4">
    <source>
        <dbReference type="Proteomes" id="UP000252733"/>
    </source>
</evidence>
<accession>A0A368UTD4</accession>
<dbReference type="Proteomes" id="UP000252733">
    <property type="component" value="Unassembled WGS sequence"/>
</dbReference>
<keyword evidence="4" id="KW-1185">Reference proteome</keyword>
<feature type="signal peptide" evidence="1">
    <location>
        <begin position="1"/>
        <end position="22"/>
    </location>
</feature>
<dbReference type="RefSeq" id="WP_114437363.1">
    <property type="nucleotide sequence ID" value="NZ_QPIZ01000016.1"/>
</dbReference>
<comment type="caution">
    <text evidence="3">The sequence shown here is derived from an EMBL/GenBank/DDBJ whole genome shotgun (WGS) entry which is preliminary data.</text>
</comment>
<evidence type="ECO:0000256" key="1">
    <source>
        <dbReference type="SAM" id="SignalP"/>
    </source>
</evidence>
<name>A0A368UTD4_9BACT</name>
<evidence type="ECO:0000313" key="3">
    <source>
        <dbReference type="EMBL" id="RCW32042.1"/>
    </source>
</evidence>
<proteinExistence type="predicted"/>
<keyword evidence="1" id="KW-0732">Signal</keyword>
<organism evidence="3 4">
    <name type="scientific">Marinilabilia salmonicolor</name>
    <dbReference type="NCBI Taxonomy" id="989"/>
    <lineage>
        <taxon>Bacteria</taxon>
        <taxon>Pseudomonadati</taxon>
        <taxon>Bacteroidota</taxon>
        <taxon>Bacteroidia</taxon>
        <taxon>Marinilabiliales</taxon>
        <taxon>Marinilabiliaceae</taxon>
        <taxon>Marinilabilia</taxon>
    </lineage>
</organism>
<gene>
    <name evidence="3" type="ORF">DFO77_116109</name>
</gene>
<sequence>MKIKIYIATVSIAFLMLFQAAAQNPMGLYFMETIPQSSQINPAMQPRANGFFALPSTGLMFQSDVAFNDAFQEVGSQWVTPLNDQFNYDDLYNAVGKAVGINNEETVDLLGIGFRSGRDYFTFTMSVKNVMQTGIPSDLFKITELGFPDGQNFDFSTMRIKEAAYHELAFGYSRKWNDKFTFGAKLKPLFGIVGGVTDINKFELNTSRQQWDVHVDGTFYSSAPIEVEESEVPGDFPESIDGKDLEDDEVAEYLTSLNNGGLAFDFGAVYEHTEDWTFSAALTNLGWVKFKNDLNSLSFNGTYNFEGVSVNGSEEEDIEQAFEDIGDSLKTVIDYGVGHDKFSIPLTPSMYVGASYRMSPAVSFGLLSRSVFQKHNFRQEFNLSANIQPYSFIAFNLNYSKRISGGNGLGTAVTFLAGPLQMYMAADYIPMRYSEVTFDEGDSFPMLHRQKDLTFRFGLNLIFGRHGYRDEPMLSVN</sequence>